<dbReference type="InterPro" id="IPR051225">
    <property type="entry name" value="NAD(P)_epim/dehydratase"/>
</dbReference>
<evidence type="ECO:0000256" key="2">
    <source>
        <dbReference type="SAM" id="MobiDB-lite"/>
    </source>
</evidence>
<dbReference type="SUPFAM" id="SSF51735">
    <property type="entry name" value="NAD(P)-binding Rossmann-fold domains"/>
    <property type="match status" value="1"/>
</dbReference>
<dbReference type="Gene3D" id="3.40.50.720">
    <property type="entry name" value="NAD(P)-binding Rossmann-like Domain"/>
    <property type="match status" value="2"/>
</dbReference>
<feature type="region of interest" description="Disordered" evidence="2">
    <location>
        <begin position="170"/>
        <end position="202"/>
    </location>
</feature>
<sequence>FRRSPPARWPDDTRQRTRPASALHQPSAAAGRRSRSPLRVRIFSASVSCDLLGANCRGDGGDSPSTSTATLPASSPSPSDFSSSLDVVSSESGPSPLAVADLVAGFAGFVDFDAATIGASRHRANRLARLRLAPEARRRWRPTSRAHGALGAGLVAAAADRMSAAGRLQRGQAIQPASSDSAVAGDGESAPFGCTGEPSANAELRSDRTVPSIIRDHPVASLSLPLHPKSETGREIINSRKPAAQAVSQLPQEATHIQSRVRKRCFHFHVSIGRRCLSRFGQSRAHRSCSSTGRAAPKILITGGLGQLGRGLASRLRARYGRSSVILTDILKPTAAVDGPYRFADILDFKLLQEMIVNERITWMFHFSALLSAVGEQNTALALRVNIEGLHKLRPAALRAPAPSAPSARRRQEIRRRTDCAEAEHHLRSVEGTRGAHGRVLSPEVRPGLPVPPPARVISADTAPGGGTTDYAVHIFHEAIRNRAYKCYLREDTRLPMIYIDDCLRAMVEVMEDPRHMSNFQNHLRADFRQQADRRHHWPQVLDGQQGEGGLGWKHLVDTPDLVELMLQYLSPPLRVQCWQGGQLILRPNEPTLKALAIDYAGLLPNVGSFPAPARAQLLYPV</sequence>
<dbReference type="GO" id="GO:0008743">
    <property type="term" value="F:L-threonine 3-dehydrogenase activity"/>
    <property type="evidence" value="ECO:0007669"/>
    <property type="project" value="TreeGrafter"/>
</dbReference>
<dbReference type="PANTHER" id="PTHR42687">
    <property type="entry name" value="L-THREONINE 3-DEHYDROGENASE"/>
    <property type="match status" value="1"/>
</dbReference>
<comment type="similarity">
    <text evidence="1">Belongs to the NAD(P)-dependent epimerase/dehydratase family.</text>
</comment>
<accession>A0A1I8F8C0</accession>
<keyword evidence="3" id="KW-1185">Reference proteome</keyword>
<feature type="compositionally biased region" description="Low complexity" evidence="2">
    <location>
        <begin position="63"/>
        <end position="88"/>
    </location>
</feature>
<name>A0A1I8F8C0_9PLAT</name>
<dbReference type="InterPro" id="IPR036291">
    <property type="entry name" value="NAD(P)-bd_dom_sf"/>
</dbReference>
<reference evidence="4" key="1">
    <citation type="submission" date="2016-11" db="UniProtKB">
        <authorList>
            <consortium name="WormBaseParasite"/>
        </authorList>
    </citation>
    <scope>IDENTIFICATION</scope>
</reference>
<proteinExistence type="inferred from homology"/>
<organism evidence="3 4">
    <name type="scientific">Macrostomum lignano</name>
    <dbReference type="NCBI Taxonomy" id="282301"/>
    <lineage>
        <taxon>Eukaryota</taxon>
        <taxon>Metazoa</taxon>
        <taxon>Spiralia</taxon>
        <taxon>Lophotrochozoa</taxon>
        <taxon>Platyhelminthes</taxon>
        <taxon>Rhabditophora</taxon>
        <taxon>Macrostomorpha</taxon>
        <taxon>Macrostomida</taxon>
        <taxon>Macrostomidae</taxon>
        <taxon>Macrostomum</taxon>
    </lineage>
</organism>
<dbReference type="PANTHER" id="PTHR42687:SF1">
    <property type="entry name" value="L-THREONINE 3-DEHYDROGENASE, MITOCHONDRIAL"/>
    <property type="match status" value="1"/>
</dbReference>
<evidence type="ECO:0000256" key="1">
    <source>
        <dbReference type="ARBA" id="ARBA00007637"/>
    </source>
</evidence>
<evidence type="ECO:0000313" key="3">
    <source>
        <dbReference type="Proteomes" id="UP000095280"/>
    </source>
</evidence>
<feature type="region of interest" description="Disordered" evidence="2">
    <location>
        <begin position="59"/>
        <end position="88"/>
    </location>
</feature>
<dbReference type="Proteomes" id="UP000095280">
    <property type="component" value="Unplaced"/>
</dbReference>
<protein>
    <submittedName>
        <fullName evidence="4">Epimerase domain-containing protein</fullName>
    </submittedName>
</protein>
<dbReference type="GO" id="GO:0006567">
    <property type="term" value="P:L-threonine catabolic process"/>
    <property type="evidence" value="ECO:0007669"/>
    <property type="project" value="TreeGrafter"/>
</dbReference>
<dbReference type="AlphaFoldDB" id="A0A1I8F8C0"/>
<dbReference type="WBParaSite" id="maker-unitig_24461-snap-gene-0.2-mRNA-1">
    <property type="protein sequence ID" value="maker-unitig_24461-snap-gene-0.2-mRNA-1"/>
    <property type="gene ID" value="maker-unitig_24461-snap-gene-0.2"/>
</dbReference>
<evidence type="ECO:0000313" key="4">
    <source>
        <dbReference type="WBParaSite" id="maker-unitig_24461-snap-gene-0.2-mRNA-1"/>
    </source>
</evidence>
<feature type="region of interest" description="Disordered" evidence="2">
    <location>
        <begin position="1"/>
        <end position="35"/>
    </location>
</feature>